<evidence type="ECO:0000256" key="5">
    <source>
        <dbReference type="ARBA" id="ARBA00023163"/>
    </source>
</evidence>
<dbReference type="AlphaFoldDB" id="A0A8H6KP45"/>
<keyword evidence="2" id="KW-0862">Zinc</keyword>
<feature type="domain" description="Zn(2)-C6 fungal-type" evidence="7">
    <location>
        <begin position="40"/>
        <end position="68"/>
    </location>
</feature>
<keyword evidence="1" id="KW-0479">Metal-binding</keyword>
<organism evidence="8 9">
    <name type="scientific">Colletotrichum plurivorum</name>
    <dbReference type="NCBI Taxonomy" id="2175906"/>
    <lineage>
        <taxon>Eukaryota</taxon>
        <taxon>Fungi</taxon>
        <taxon>Dikarya</taxon>
        <taxon>Ascomycota</taxon>
        <taxon>Pezizomycotina</taxon>
        <taxon>Sordariomycetes</taxon>
        <taxon>Hypocreomycetidae</taxon>
        <taxon>Glomerellales</taxon>
        <taxon>Glomerellaceae</taxon>
        <taxon>Colletotrichum</taxon>
        <taxon>Colletotrichum orchidearum species complex</taxon>
    </lineage>
</organism>
<dbReference type="InterPro" id="IPR036864">
    <property type="entry name" value="Zn2-C6_fun-type_DNA-bd_sf"/>
</dbReference>
<dbReference type="InterPro" id="IPR052360">
    <property type="entry name" value="Transcr_Regulatory_Proteins"/>
</dbReference>
<dbReference type="CDD" id="cd00067">
    <property type="entry name" value="GAL4"/>
    <property type="match status" value="1"/>
</dbReference>
<evidence type="ECO:0000313" key="8">
    <source>
        <dbReference type="EMBL" id="KAF6835094.1"/>
    </source>
</evidence>
<dbReference type="GO" id="GO:0008270">
    <property type="term" value="F:zinc ion binding"/>
    <property type="evidence" value="ECO:0007669"/>
    <property type="project" value="InterPro"/>
</dbReference>
<dbReference type="InterPro" id="IPR001138">
    <property type="entry name" value="Zn2Cys6_DnaBD"/>
</dbReference>
<evidence type="ECO:0000256" key="3">
    <source>
        <dbReference type="ARBA" id="ARBA00023015"/>
    </source>
</evidence>
<dbReference type="PANTHER" id="PTHR36206:SF13">
    <property type="entry name" value="TRANSCRIPTIONAL REGULATORY PROTEIN MOC3"/>
    <property type="match status" value="1"/>
</dbReference>
<accession>A0A8H6KP45</accession>
<keyword evidence="6" id="KW-0539">Nucleus</keyword>
<keyword evidence="9" id="KW-1185">Reference proteome</keyword>
<dbReference type="Gene3D" id="4.10.240.10">
    <property type="entry name" value="Zn(2)-C6 fungal-type DNA-binding domain"/>
    <property type="match status" value="1"/>
</dbReference>
<dbReference type="PANTHER" id="PTHR36206">
    <property type="entry name" value="ASPERCRYPTIN BIOSYNTHESIS CLUSTER-SPECIFIC TRANSCRIPTION REGULATOR ATNN-RELATED"/>
    <property type="match status" value="1"/>
</dbReference>
<dbReference type="SUPFAM" id="SSF57701">
    <property type="entry name" value="Zn2/Cys6 DNA-binding domain"/>
    <property type="match status" value="1"/>
</dbReference>
<evidence type="ECO:0000256" key="2">
    <source>
        <dbReference type="ARBA" id="ARBA00022833"/>
    </source>
</evidence>
<dbReference type="InterPro" id="IPR021858">
    <property type="entry name" value="Fun_TF"/>
</dbReference>
<proteinExistence type="predicted"/>
<evidence type="ECO:0000256" key="6">
    <source>
        <dbReference type="ARBA" id="ARBA00023242"/>
    </source>
</evidence>
<dbReference type="GO" id="GO:0003677">
    <property type="term" value="F:DNA binding"/>
    <property type="evidence" value="ECO:0007669"/>
    <property type="project" value="UniProtKB-KW"/>
</dbReference>
<reference evidence="8" key="1">
    <citation type="journal article" date="2020" name="Phytopathology">
        <title>Genome Sequence Resources of Colletotrichum truncatum, C. plurivorum, C. musicola, and C. sojae: Four Species Pathogenic to Soybean (Glycine max).</title>
        <authorList>
            <person name="Rogerio F."/>
            <person name="Boufleur T.R."/>
            <person name="Ciampi-Guillardi M."/>
            <person name="Sukno S.A."/>
            <person name="Thon M.R."/>
            <person name="Massola Junior N.S."/>
            <person name="Baroncelli R."/>
        </authorList>
    </citation>
    <scope>NUCLEOTIDE SEQUENCE</scope>
    <source>
        <strain evidence="8">LFN00145</strain>
    </source>
</reference>
<dbReference type="GO" id="GO:0000981">
    <property type="term" value="F:DNA-binding transcription factor activity, RNA polymerase II-specific"/>
    <property type="evidence" value="ECO:0007669"/>
    <property type="project" value="InterPro"/>
</dbReference>
<dbReference type="EMBL" id="WIGO01000043">
    <property type="protein sequence ID" value="KAF6835094.1"/>
    <property type="molecule type" value="Genomic_DNA"/>
</dbReference>
<evidence type="ECO:0000313" key="9">
    <source>
        <dbReference type="Proteomes" id="UP000654918"/>
    </source>
</evidence>
<dbReference type="Pfam" id="PF11951">
    <property type="entry name" value="Fungal_trans_2"/>
    <property type="match status" value="1"/>
</dbReference>
<sequence>MRCRESDSAAAVNSGLVLLKFAVDGRPRASRSKNTKSRSGCITCKKRRVRCDEGKPSCLNCAKSKRTCDGYVQKASAAEMAKLTGESNPLLVKPNYESHMFTNQLEKDHFDYWMAFTKEFSLFPTELTSQLLPQIAREEPAIRHAAFAIGAAAMGAGTRADRTSDKGTFASEALMHYGRAIHIIRSSQDSKSIPRALLSCLLFVTFESLRGDPQAALVHMTHGYNILDQLMRRGVSGDCPPELIEEVFTSFRRFYLLSWAFDGSHATETETYVPWCCRGKTSRYIIDEMPNSFKTALDAQKWFEVVHHHILCKSKVAPGFAFEGPQSMEPDDRPLRPEETSKYLELLEKWYARFKPLMNLTVQQRESGLHASLQVLSLRLMYLSLELTVRSLQFTDMAVLASSTVAFKEMVSLSRIILSCQRSERSSSQEVFSMETSPAWPLMFVGIFCHEQELREEARQLMRKYPRRDALWDSRAFEAVCRASQELRDEASAGGMKPSETLLPQKKIIFGRNGIRRRYYYPQSEDGSWNLAYERLTLYDTAGEASSL</sequence>
<keyword evidence="4" id="KW-0238">DNA-binding</keyword>
<keyword evidence="5" id="KW-0804">Transcription</keyword>
<dbReference type="Proteomes" id="UP000654918">
    <property type="component" value="Unassembled WGS sequence"/>
</dbReference>
<name>A0A8H6KP45_9PEZI</name>
<dbReference type="PROSITE" id="PS50048">
    <property type="entry name" value="ZN2_CY6_FUNGAL_2"/>
    <property type="match status" value="1"/>
</dbReference>
<evidence type="ECO:0000259" key="7">
    <source>
        <dbReference type="PROSITE" id="PS50048"/>
    </source>
</evidence>
<gene>
    <name evidence="8" type="ORF">CPLU01_04572</name>
</gene>
<evidence type="ECO:0000256" key="4">
    <source>
        <dbReference type="ARBA" id="ARBA00023125"/>
    </source>
</evidence>
<dbReference type="SMART" id="SM00066">
    <property type="entry name" value="GAL4"/>
    <property type="match status" value="1"/>
</dbReference>
<comment type="caution">
    <text evidence="8">The sequence shown here is derived from an EMBL/GenBank/DDBJ whole genome shotgun (WGS) entry which is preliminary data.</text>
</comment>
<dbReference type="Pfam" id="PF00172">
    <property type="entry name" value="Zn_clus"/>
    <property type="match status" value="1"/>
</dbReference>
<protein>
    <submittedName>
        <fullName evidence="8">C6 zinc finger domain protein</fullName>
    </submittedName>
</protein>
<evidence type="ECO:0000256" key="1">
    <source>
        <dbReference type="ARBA" id="ARBA00022723"/>
    </source>
</evidence>
<keyword evidence="3" id="KW-0805">Transcription regulation</keyword>
<dbReference type="PROSITE" id="PS00463">
    <property type="entry name" value="ZN2_CY6_FUNGAL_1"/>
    <property type="match status" value="1"/>
</dbReference>